<evidence type="ECO:0000313" key="2">
    <source>
        <dbReference type="Proteomes" id="UP001595640"/>
    </source>
</evidence>
<dbReference type="RefSeq" id="WP_019017829.1">
    <property type="nucleotide sequence ID" value="NZ_BMXD01000001.1"/>
</dbReference>
<organism evidence="1 2">
    <name type="scientific">Modicisalibacter luteus</name>
    <dbReference type="NCBI Taxonomy" id="453962"/>
    <lineage>
        <taxon>Bacteria</taxon>
        <taxon>Pseudomonadati</taxon>
        <taxon>Pseudomonadota</taxon>
        <taxon>Gammaproteobacteria</taxon>
        <taxon>Oceanospirillales</taxon>
        <taxon>Halomonadaceae</taxon>
        <taxon>Modicisalibacter</taxon>
    </lineage>
</organism>
<accession>A0ABV7M3V8</accession>
<keyword evidence="2" id="KW-1185">Reference proteome</keyword>
<dbReference type="EMBL" id="JBHRUH010000031">
    <property type="protein sequence ID" value="MFC3293562.1"/>
    <property type="molecule type" value="Genomic_DNA"/>
</dbReference>
<protein>
    <submittedName>
        <fullName evidence="1">Uncharacterized protein</fullName>
    </submittedName>
</protein>
<comment type="caution">
    <text evidence="1">The sequence shown here is derived from an EMBL/GenBank/DDBJ whole genome shotgun (WGS) entry which is preliminary data.</text>
</comment>
<dbReference type="Proteomes" id="UP001595640">
    <property type="component" value="Unassembled WGS sequence"/>
</dbReference>
<gene>
    <name evidence="1" type="ORF">ACFOEI_16015</name>
</gene>
<name>A0ABV7M3V8_9GAMM</name>
<reference evidence="2" key="1">
    <citation type="journal article" date="2019" name="Int. J. Syst. Evol. Microbiol.">
        <title>The Global Catalogue of Microorganisms (GCM) 10K type strain sequencing project: providing services to taxonomists for standard genome sequencing and annotation.</title>
        <authorList>
            <consortium name="The Broad Institute Genomics Platform"/>
            <consortium name="The Broad Institute Genome Sequencing Center for Infectious Disease"/>
            <person name="Wu L."/>
            <person name="Ma J."/>
        </authorList>
    </citation>
    <scope>NUCLEOTIDE SEQUENCE [LARGE SCALE GENOMIC DNA]</scope>
    <source>
        <strain evidence="2">KCTC 12847</strain>
    </source>
</reference>
<sequence length="118" mass="13547">MRFPGSLAKVQEIDPQGALIVKYTFNYQIIRRGEARPMKGETVELREDEKTGQHLIPNVGDYVQVQQHFGDTKPLTGRVKTRLFEYSNAIYPDRNTCHINIVLEEPEAGVWERLSSSE</sequence>
<evidence type="ECO:0000313" key="1">
    <source>
        <dbReference type="EMBL" id="MFC3293562.1"/>
    </source>
</evidence>
<proteinExistence type="predicted"/>